<reference evidence="1 2" key="1">
    <citation type="journal article" date="2018" name="Mol. Biol. Evol.">
        <title>Broad Genomic Sampling Reveals a Smut Pathogenic Ancestry of the Fungal Clade Ustilaginomycotina.</title>
        <authorList>
            <person name="Kijpornyongpan T."/>
            <person name="Mondo S.J."/>
            <person name="Barry K."/>
            <person name="Sandor L."/>
            <person name="Lee J."/>
            <person name="Lipzen A."/>
            <person name="Pangilinan J."/>
            <person name="LaButti K."/>
            <person name="Hainaut M."/>
            <person name="Henrissat B."/>
            <person name="Grigoriev I.V."/>
            <person name="Spatafora J.W."/>
            <person name="Aime M.C."/>
        </authorList>
    </citation>
    <scope>NUCLEOTIDE SEQUENCE [LARGE SCALE GENOMIC DNA]</scope>
    <source>
        <strain evidence="1 2">SA 807</strain>
    </source>
</reference>
<name>A0ACD0NYH0_9BASI</name>
<dbReference type="Proteomes" id="UP000245626">
    <property type="component" value="Unassembled WGS sequence"/>
</dbReference>
<organism evidence="1 2">
    <name type="scientific">Violaceomyces palustris</name>
    <dbReference type="NCBI Taxonomy" id="1673888"/>
    <lineage>
        <taxon>Eukaryota</taxon>
        <taxon>Fungi</taxon>
        <taxon>Dikarya</taxon>
        <taxon>Basidiomycota</taxon>
        <taxon>Ustilaginomycotina</taxon>
        <taxon>Ustilaginomycetes</taxon>
        <taxon>Violaceomycetales</taxon>
        <taxon>Violaceomycetaceae</taxon>
        <taxon>Violaceomyces</taxon>
    </lineage>
</organism>
<accession>A0ACD0NYH0</accession>
<keyword evidence="2" id="KW-1185">Reference proteome</keyword>
<gene>
    <name evidence="1" type="ORF">IE53DRAFT_78045</name>
</gene>
<evidence type="ECO:0000313" key="1">
    <source>
        <dbReference type="EMBL" id="PWN50817.1"/>
    </source>
</evidence>
<dbReference type="EMBL" id="KZ819895">
    <property type="protein sequence ID" value="PWN50817.1"/>
    <property type="molecule type" value="Genomic_DNA"/>
</dbReference>
<protein>
    <submittedName>
        <fullName evidence="1">Uncharacterized protein</fullName>
    </submittedName>
</protein>
<evidence type="ECO:0000313" key="2">
    <source>
        <dbReference type="Proteomes" id="UP000245626"/>
    </source>
</evidence>
<proteinExistence type="predicted"/>
<sequence length="107" mass="12276">MRSTRARWIRERDPSESKDDHASQIRSFLFLSLFLVLYLYFFFLSPTLKHPPHFHILCLLPDLPSTHAPTTTSAPQTLNYFRSRSPSLLGSRTHAAVDHGSVLPRNS</sequence>